<dbReference type="AlphaFoldDB" id="G0ME05"/>
<feature type="coiled-coil region" evidence="15">
    <location>
        <begin position="471"/>
        <end position="508"/>
    </location>
</feature>
<dbReference type="GO" id="GO:0006325">
    <property type="term" value="P:chromatin organization"/>
    <property type="evidence" value="ECO:0007669"/>
    <property type="project" value="UniProtKB-KW"/>
</dbReference>
<dbReference type="EC" id="2.3.2.27" evidence="14"/>
<dbReference type="SMART" id="SM00184">
    <property type="entry name" value="RING"/>
    <property type="match status" value="1"/>
</dbReference>
<dbReference type="GO" id="GO:0061630">
    <property type="term" value="F:ubiquitin protein ligase activity"/>
    <property type="evidence" value="ECO:0007669"/>
    <property type="project" value="UniProtKB-EC"/>
</dbReference>
<proteinExistence type="inferred from homology"/>
<dbReference type="InterPro" id="IPR018957">
    <property type="entry name" value="Znf_C3HC4_RING-type"/>
</dbReference>
<dbReference type="GO" id="GO:0008270">
    <property type="term" value="F:zinc ion binding"/>
    <property type="evidence" value="ECO:0007669"/>
    <property type="project" value="UniProtKB-KW"/>
</dbReference>
<evidence type="ECO:0000256" key="8">
    <source>
        <dbReference type="ARBA" id="ARBA00022786"/>
    </source>
</evidence>
<keyword evidence="9 14" id="KW-0862">Zinc</keyword>
<dbReference type="UniPathway" id="UPA00143"/>
<dbReference type="GO" id="GO:0006664">
    <property type="term" value="P:glycolipid metabolic process"/>
    <property type="evidence" value="ECO:0007669"/>
    <property type="project" value="EnsemblMetazoa"/>
</dbReference>
<evidence type="ECO:0000256" key="5">
    <source>
        <dbReference type="ARBA" id="ARBA00022679"/>
    </source>
</evidence>
<dbReference type="InterPro" id="IPR001841">
    <property type="entry name" value="Znf_RING"/>
</dbReference>
<reference evidence="19" key="1">
    <citation type="submission" date="2011-07" db="EMBL/GenBank/DDBJ databases">
        <authorList>
            <consortium name="Caenorhabditis brenneri Sequencing and Analysis Consortium"/>
            <person name="Wilson R.K."/>
        </authorList>
    </citation>
    <scope>NUCLEOTIDE SEQUENCE [LARGE SCALE GENOMIC DNA]</scope>
    <source>
        <strain evidence="19">PB2801</strain>
    </source>
</reference>
<dbReference type="Pfam" id="PF26052">
    <property type="entry name" value="BRE1B"/>
    <property type="match status" value="1"/>
</dbReference>
<dbReference type="OrthoDB" id="10266039at2759"/>
<dbReference type="FunCoup" id="G0ME05">
    <property type="interactions" value="3772"/>
</dbReference>
<dbReference type="Pfam" id="PF00097">
    <property type="entry name" value="zf-C3HC4"/>
    <property type="match status" value="1"/>
</dbReference>
<dbReference type="GO" id="GO:0016020">
    <property type="term" value="C:membrane"/>
    <property type="evidence" value="ECO:0007669"/>
    <property type="project" value="GOC"/>
</dbReference>
<dbReference type="PANTHER" id="PTHR23163:SF0">
    <property type="entry name" value="E3 UBIQUITIN-PROTEIN LIGASE BRE1"/>
    <property type="match status" value="1"/>
</dbReference>
<dbReference type="InterPro" id="IPR017907">
    <property type="entry name" value="Znf_RING_CS"/>
</dbReference>
<comment type="pathway">
    <text evidence="3 14">Protein modification; protein ubiquitination.</text>
</comment>
<dbReference type="PROSITE" id="PS00518">
    <property type="entry name" value="ZF_RING_1"/>
    <property type="match status" value="1"/>
</dbReference>
<keyword evidence="19" id="KW-1185">Reference proteome</keyword>
<comment type="subcellular location">
    <subcellularLocation>
        <location evidence="2 14">Nucleus</location>
    </subcellularLocation>
</comment>
<keyword evidence="8 14" id="KW-0833">Ubl conjugation pathway</keyword>
<evidence type="ECO:0000313" key="18">
    <source>
        <dbReference type="EMBL" id="EGT52174.1"/>
    </source>
</evidence>
<evidence type="ECO:0000313" key="19">
    <source>
        <dbReference type="Proteomes" id="UP000008068"/>
    </source>
</evidence>
<evidence type="ECO:0000256" key="6">
    <source>
        <dbReference type="ARBA" id="ARBA00022723"/>
    </source>
</evidence>
<comment type="similarity">
    <text evidence="4 14">Belongs to the BRE1 family.</text>
</comment>
<feature type="coiled-coil region" evidence="15">
    <location>
        <begin position="693"/>
        <end position="755"/>
    </location>
</feature>
<sequence>MMKRNNEGIGGESYSHGNHDDAHQKRRKVQFDAVKLPAVGNVNEMRSRTLVYQAAKLRQDTLYKNKRIAELERENERAKRRQQTDESNFVKVYNLFSNIEKFITAQVRNEFGVFYITEPALPTGVEVLGMPSESYNKFVEQAKLNLKNAFIAFGKARHDRQQENTSFMHQMRSLMDDPTINMNEIHKELIKKCGAYSLQIEKLQAEKTKVDDKIYNLERKKKEMIDKQTVAESKIQELEQQLQEQREETDRNLRLACKYEDRLAHIVSEFQSGKGVAQSSAGSSQAEKKMTAPATPPSEAAIREIENLRNERDEQAALAARRLHELEDMNRRNQQIAQENSKLKMELQTQPSVSIDAIHSSDEYKNLKKYYSVLMKEYDRVCKDLEEIVIERDKFRSAKEQRACCMAEEQAKTMKEFQLQTDIHNAFYRVTHDSEVLRCEFESVKEEYNKGVKQSEWDEMKSILNTLRSVNKSLKTVLERCRQKDEKYREEIRELKEEVEKMKELQYNSIWIPIERSEGETAEDGLEKENIRLRDHIRNMAASDVQQRNETIQEEVNRRIADKLQELDNLRTANENLTNDEQGLSCEYDNVLKLLEEEHEKNAQLFMEKREHEDRSLKIMNDRMVQNQVQNRLNEKVVSLENKAQTDAQIAKMHEFEKKTSEDIVNRLTENLQFKSTELTRITNLMEVHRKNVQEIGIAREEQKHRAESAEEQLKKCQDMYSFKAREVENLNFKRQRAEEELEAVRVKYERAKRNDSTSNQTGDQILEEANRQMKETLTCPSCKVRPKDCIMLKCYHLFCETCVKTMYDTRQRKCPKCTCNFGANDYHRIFI</sequence>
<keyword evidence="12 14" id="KW-0539">Nucleus</keyword>
<dbReference type="Gene3D" id="3.30.40.10">
    <property type="entry name" value="Zinc/RING finger domain, C3HC4 (zinc finger)"/>
    <property type="match status" value="1"/>
</dbReference>
<evidence type="ECO:0000256" key="15">
    <source>
        <dbReference type="SAM" id="Coils"/>
    </source>
</evidence>
<feature type="region of interest" description="Disordered" evidence="16">
    <location>
        <begin position="275"/>
        <end position="298"/>
    </location>
</feature>
<feature type="region of interest" description="Disordered" evidence="16">
    <location>
        <begin position="1"/>
        <end position="25"/>
    </location>
</feature>
<evidence type="ECO:0000256" key="4">
    <source>
        <dbReference type="ARBA" id="ARBA00005555"/>
    </source>
</evidence>
<dbReference type="GO" id="GO:0033503">
    <property type="term" value="C:HULC complex"/>
    <property type="evidence" value="ECO:0007669"/>
    <property type="project" value="TreeGrafter"/>
</dbReference>
<evidence type="ECO:0000256" key="1">
    <source>
        <dbReference type="ARBA" id="ARBA00000900"/>
    </source>
</evidence>
<name>G0ME05_CAEBE</name>
<dbReference type="InterPro" id="IPR058642">
    <property type="entry name" value="BRE1A/B-like_dom"/>
</dbReference>
<feature type="domain" description="RING-type" evidence="17">
    <location>
        <begin position="780"/>
        <end position="819"/>
    </location>
</feature>
<organism evidence="19">
    <name type="scientific">Caenorhabditis brenneri</name>
    <name type="common">Nematode worm</name>
    <dbReference type="NCBI Taxonomy" id="135651"/>
    <lineage>
        <taxon>Eukaryota</taxon>
        <taxon>Metazoa</taxon>
        <taxon>Ecdysozoa</taxon>
        <taxon>Nematoda</taxon>
        <taxon>Chromadorea</taxon>
        <taxon>Rhabditida</taxon>
        <taxon>Rhabditina</taxon>
        <taxon>Rhabditomorpha</taxon>
        <taxon>Rhabditoidea</taxon>
        <taxon>Rhabditidae</taxon>
        <taxon>Peloderinae</taxon>
        <taxon>Caenorhabditis</taxon>
    </lineage>
</organism>
<dbReference type="SUPFAM" id="SSF57850">
    <property type="entry name" value="RING/U-box"/>
    <property type="match status" value="1"/>
</dbReference>
<gene>
    <name evidence="18" type="primary">Cbn-rfp-1</name>
    <name evidence="18" type="ORF">CAEBREN_18290</name>
</gene>
<evidence type="ECO:0000256" key="11">
    <source>
        <dbReference type="ARBA" id="ARBA00023054"/>
    </source>
</evidence>
<evidence type="ECO:0000256" key="16">
    <source>
        <dbReference type="SAM" id="MobiDB-lite"/>
    </source>
</evidence>
<keyword evidence="11 14" id="KW-0175">Coiled coil</keyword>
<dbReference type="InParanoid" id="G0ME05"/>
<dbReference type="PROSITE" id="PS50089">
    <property type="entry name" value="ZF_RING_2"/>
    <property type="match status" value="1"/>
</dbReference>
<dbReference type="InterPro" id="IPR013083">
    <property type="entry name" value="Znf_RING/FYVE/PHD"/>
</dbReference>
<dbReference type="EMBL" id="GL379791">
    <property type="protein sequence ID" value="EGT52174.1"/>
    <property type="molecule type" value="Genomic_DNA"/>
</dbReference>
<dbReference type="Proteomes" id="UP000008068">
    <property type="component" value="Unassembled WGS sequence"/>
</dbReference>
<evidence type="ECO:0000256" key="14">
    <source>
        <dbReference type="RuleBase" id="RU365038"/>
    </source>
</evidence>
<dbReference type="eggNOG" id="KOG0978">
    <property type="taxonomic scope" value="Eukaryota"/>
</dbReference>
<dbReference type="InterPro" id="IPR013956">
    <property type="entry name" value="E3_ubiquit_lig_Bre1"/>
</dbReference>
<evidence type="ECO:0000256" key="9">
    <source>
        <dbReference type="ARBA" id="ARBA00022833"/>
    </source>
</evidence>
<dbReference type="OMA" id="YRQMQEY"/>
<accession>G0ME05</accession>
<keyword evidence="7 13" id="KW-0863">Zinc-finger</keyword>
<feature type="coiled-coil region" evidence="15">
    <location>
        <begin position="298"/>
        <end position="346"/>
    </location>
</feature>
<dbReference type="GO" id="GO:0016567">
    <property type="term" value="P:protein ubiquitination"/>
    <property type="evidence" value="ECO:0007669"/>
    <property type="project" value="UniProtKB-UniRule"/>
</dbReference>
<evidence type="ECO:0000256" key="12">
    <source>
        <dbReference type="ARBA" id="ARBA00023242"/>
    </source>
</evidence>
<keyword evidence="5 14" id="KW-0808">Transferase</keyword>
<evidence type="ECO:0000256" key="13">
    <source>
        <dbReference type="PROSITE-ProRule" id="PRU00175"/>
    </source>
</evidence>
<evidence type="ECO:0000259" key="17">
    <source>
        <dbReference type="PROSITE" id="PS50089"/>
    </source>
</evidence>
<dbReference type="STRING" id="135651.G0ME05"/>
<dbReference type="GO" id="GO:0005634">
    <property type="term" value="C:nucleus"/>
    <property type="evidence" value="ECO:0007669"/>
    <property type="project" value="UniProtKB-SubCell"/>
</dbReference>
<protein>
    <recommendedName>
        <fullName evidence="14">E3 ubiquitin protein ligase</fullName>
        <ecNumber evidence="14">2.3.2.27</ecNumber>
    </recommendedName>
</protein>
<evidence type="ECO:0000256" key="2">
    <source>
        <dbReference type="ARBA" id="ARBA00004123"/>
    </source>
</evidence>
<comment type="catalytic activity">
    <reaction evidence="1 14">
        <text>S-ubiquitinyl-[E2 ubiquitin-conjugating enzyme]-L-cysteine + [acceptor protein]-L-lysine = [E2 ubiquitin-conjugating enzyme]-L-cysteine + N(6)-ubiquitinyl-[acceptor protein]-L-lysine.</text>
        <dbReference type="EC" id="2.3.2.27"/>
    </reaction>
</comment>
<feature type="compositionally biased region" description="Low complexity" evidence="16">
    <location>
        <begin position="275"/>
        <end position="285"/>
    </location>
</feature>
<feature type="coiled-coil region" evidence="15">
    <location>
        <begin position="553"/>
        <end position="615"/>
    </location>
</feature>
<dbReference type="GO" id="GO:0031624">
    <property type="term" value="F:ubiquitin conjugating enzyme binding"/>
    <property type="evidence" value="ECO:0007669"/>
    <property type="project" value="EnsemblMetazoa"/>
</dbReference>
<evidence type="ECO:0000256" key="3">
    <source>
        <dbReference type="ARBA" id="ARBA00004906"/>
    </source>
</evidence>
<keyword evidence="6 14" id="KW-0479">Metal-binding</keyword>
<feature type="coiled-coil region" evidence="15">
    <location>
        <begin position="186"/>
        <end position="255"/>
    </location>
</feature>
<dbReference type="HOGENOM" id="CLU_387448_0_0_1"/>
<evidence type="ECO:0000256" key="7">
    <source>
        <dbReference type="ARBA" id="ARBA00022771"/>
    </source>
</evidence>
<dbReference type="PANTHER" id="PTHR23163">
    <property type="entry name" value="RING FINGER PROTEIN-RELATED"/>
    <property type="match status" value="1"/>
</dbReference>
<keyword evidence="10 14" id="KW-0156">Chromatin regulator</keyword>
<evidence type="ECO:0000256" key="10">
    <source>
        <dbReference type="ARBA" id="ARBA00022853"/>
    </source>
</evidence>